<evidence type="ECO:0000256" key="1">
    <source>
        <dbReference type="ARBA" id="ARBA00009995"/>
    </source>
</evidence>
<dbReference type="Proteomes" id="UP000678499">
    <property type="component" value="Unassembled WGS sequence"/>
</dbReference>
<evidence type="ECO:0000313" key="6">
    <source>
        <dbReference type="Proteomes" id="UP000678499"/>
    </source>
</evidence>
<dbReference type="CDD" id="cd03784">
    <property type="entry name" value="GT1_Gtf-like"/>
    <property type="match status" value="1"/>
</dbReference>
<dbReference type="Pfam" id="PF00201">
    <property type="entry name" value="UDPGT"/>
    <property type="match status" value="1"/>
</dbReference>
<evidence type="ECO:0000256" key="2">
    <source>
        <dbReference type="ARBA" id="ARBA00022676"/>
    </source>
</evidence>
<keyword evidence="2" id="KW-0328">Glycosyltransferase</keyword>
<name>A0A7R9BYC1_9CRUS</name>
<dbReference type="PANTHER" id="PTHR48043">
    <property type="entry name" value="EG:EG0003.4 PROTEIN-RELATED"/>
    <property type="match status" value="1"/>
</dbReference>
<evidence type="ECO:0000256" key="3">
    <source>
        <dbReference type="ARBA" id="ARBA00022679"/>
    </source>
</evidence>
<evidence type="ECO:0000256" key="4">
    <source>
        <dbReference type="SAM" id="MobiDB-lite"/>
    </source>
</evidence>
<comment type="similarity">
    <text evidence="1">Belongs to the UDP-glycosyltransferase family.</text>
</comment>
<dbReference type="EMBL" id="CAJPEX010006286">
    <property type="protein sequence ID" value="CAG0924002.1"/>
    <property type="molecule type" value="Genomic_DNA"/>
</dbReference>
<dbReference type="PANTHER" id="PTHR48043:SF159">
    <property type="entry name" value="EG:EG0003.4 PROTEIN-RELATED"/>
    <property type="match status" value="1"/>
</dbReference>
<dbReference type="OrthoDB" id="5835829at2759"/>
<keyword evidence="6" id="KW-1185">Reference proteome</keyword>
<dbReference type="SUPFAM" id="SSF53756">
    <property type="entry name" value="UDP-Glycosyltransferase/glycogen phosphorylase"/>
    <property type="match status" value="1"/>
</dbReference>
<feature type="region of interest" description="Disordered" evidence="4">
    <location>
        <begin position="368"/>
        <end position="398"/>
    </location>
</feature>
<reference evidence="5" key="1">
    <citation type="submission" date="2020-11" db="EMBL/GenBank/DDBJ databases">
        <authorList>
            <person name="Tran Van P."/>
        </authorList>
    </citation>
    <scope>NUCLEOTIDE SEQUENCE</scope>
</reference>
<keyword evidence="3" id="KW-0808">Transferase</keyword>
<dbReference type="Gene3D" id="3.40.50.2000">
    <property type="entry name" value="Glycogen Phosphorylase B"/>
    <property type="match status" value="1"/>
</dbReference>
<dbReference type="InterPro" id="IPR002213">
    <property type="entry name" value="UDP_glucos_trans"/>
</dbReference>
<dbReference type="FunFam" id="3.40.50.2000:FF:000050">
    <property type="entry name" value="UDP-glucuronosyltransferase"/>
    <property type="match status" value="1"/>
</dbReference>
<evidence type="ECO:0000313" key="5">
    <source>
        <dbReference type="EMBL" id="CAD7283850.1"/>
    </source>
</evidence>
<accession>A0A7R9BYC1</accession>
<evidence type="ECO:0008006" key="7">
    <source>
        <dbReference type="Google" id="ProtNLM"/>
    </source>
</evidence>
<sequence>MAKYRMQVAVPWDGMTPDSRGSPDADINSRILSKGAVSFPTIDSKDNFWDLFLLFDYVLLTTHVANECMFGFINRLKVPFGYFFSAGDLPWSSVAVGNPIPTSFVPYLASVYGDRMNFVERMMNFGFTWAVQATRQRTYSQVEPIVREAFKWSPEDPSIPELEKNVSLVVLNQDQRLFQYPGPTMPNMIEIGGAHCRPPKRLPKNLKTWFDKSGTGNVIFFSMGSAVSSNNFPKQKWQAFVQAFQRVSRTLEVRILLKWDGQVEELAEDANFLVLPWIPQQDVLGHQKVKLFITHGGLLSSQETTFHAVPILGIPVGADQMMNLKRISDADAGKMLLWGDITTQRLVSDITDVLTDPNSLFQRKSEIPQPLRTQKSIRHRKHSKQGGPPKLGQNNGVGSIERGNSISWTFPSPCNDLLQSLIFTDLSSKSDIHMKANICTRHLKRRSKV</sequence>
<dbReference type="InterPro" id="IPR050271">
    <property type="entry name" value="UDP-glycosyltransferase"/>
</dbReference>
<dbReference type="EMBL" id="OA888323">
    <property type="protein sequence ID" value="CAD7283850.1"/>
    <property type="molecule type" value="Genomic_DNA"/>
</dbReference>
<organism evidence="5">
    <name type="scientific">Notodromas monacha</name>
    <dbReference type="NCBI Taxonomy" id="399045"/>
    <lineage>
        <taxon>Eukaryota</taxon>
        <taxon>Metazoa</taxon>
        <taxon>Ecdysozoa</taxon>
        <taxon>Arthropoda</taxon>
        <taxon>Crustacea</taxon>
        <taxon>Oligostraca</taxon>
        <taxon>Ostracoda</taxon>
        <taxon>Podocopa</taxon>
        <taxon>Podocopida</taxon>
        <taxon>Cypridocopina</taxon>
        <taxon>Cypridoidea</taxon>
        <taxon>Cyprididae</taxon>
        <taxon>Notodromas</taxon>
    </lineage>
</organism>
<proteinExistence type="inferred from homology"/>
<dbReference type="GO" id="GO:0008194">
    <property type="term" value="F:UDP-glycosyltransferase activity"/>
    <property type="evidence" value="ECO:0007669"/>
    <property type="project" value="InterPro"/>
</dbReference>
<protein>
    <recommendedName>
        <fullName evidence="7">UDP-glucuronosyltransferase</fullName>
    </recommendedName>
</protein>
<gene>
    <name evidence="5" type="ORF">NMOB1V02_LOCUS11460</name>
</gene>
<feature type="compositionally biased region" description="Basic residues" evidence="4">
    <location>
        <begin position="375"/>
        <end position="384"/>
    </location>
</feature>
<dbReference type="AlphaFoldDB" id="A0A7R9BYC1"/>